<sequence>MKKCPKCGRENPDNAKYCSSCGHEFKEVICKICGHPNPPDEKFCRKCGNPLQEGPVVISKRYKLLKMIGFGGFGKTYLAEDLQLFGKKVVLKEFTGHAAKDRDFFKKEGMILAKLNHPLIPKIHGFFKDSEGRTYLVQDYAEGKNLRQILLEKHKLPEREVIIVVKSVLDILSYLEKLVPPLIHRDIKPENIILGENDRIFLVDFGAVKEYMPSS</sequence>
<evidence type="ECO:0000256" key="8">
    <source>
        <dbReference type="ARBA" id="ARBA00048679"/>
    </source>
</evidence>
<evidence type="ECO:0000256" key="6">
    <source>
        <dbReference type="ARBA" id="ARBA00022840"/>
    </source>
</evidence>
<evidence type="ECO:0000256" key="1">
    <source>
        <dbReference type="ARBA" id="ARBA00012513"/>
    </source>
</evidence>
<dbReference type="InterPro" id="IPR008271">
    <property type="entry name" value="Ser/Thr_kinase_AS"/>
</dbReference>
<keyword evidence="6 9" id="KW-0067">ATP-binding</keyword>
<dbReference type="Gene3D" id="4.10.1060.50">
    <property type="match status" value="1"/>
</dbReference>
<dbReference type="InterPro" id="IPR011009">
    <property type="entry name" value="Kinase-like_dom_sf"/>
</dbReference>
<comment type="caution">
    <text evidence="11">The sequence shown here is derived from an EMBL/GenBank/DDBJ whole genome shotgun (WGS) entry which is preliminary data.</text>
</comment>
<keyword evidence="3" id="KW-0808">Transferase</keyword>
<comment type="catalytic activity">
    <reaction evidence="8">
        <text>L-seryl-[protein] + ATP = O-phospho-L-seryl-[protein] + ADP + H(+)</text>
        <dbReference type="Rhea" id="RHEA:17989"/>
        <dbReference type="Rhea" id="RHEA-COMP:9863"/>
        <dbReference type="Rhea" id="RHEA-COMP:11604"/>
        <dbReference type="ChEBI" id="CHEBI:15378"/>
        <dbReference type="ChEBI" id="CHEBI:29999"/>
        <dbReference type="ChEBI" id="CHEBI:30616"/>
        <dbReference type="ChEBI" id="CHEBI:83421"/>
        <dbReference type="ChEBI" id="CHEBI:456216"/>
        <dbReference type="EC" id="2.7.11.1"/>
    </reaction>
</comment>
<organism evidence="11">
    <name type="scientific">candidate division WOR-3 bacterium</name>
    <dbReference type="NCBI Taxonomy" id="2052148"/>
    <lineage>
        <taxon>Bacteria</taxon>
        <taxon>Bacteria division WOR-3</taxon>
    </lineage>
</organism>
<dbReference type="EMBL" id="DRTV01000167">
    <property type="protein sequence ID" value="HHF58256.1"/>
    <property type="molecule type" value="Genomic_DNA"/>
</dbReference>
<dbReference type="InterPro" id="IPR000719">
    <property type="entry name" value="Prot_kinase_dom"/>
</dbReference>
<evidence type="ECO:0000256" key="3">
    <source>
        <dbReference type="ARBA" id="ARBA00022679"/>
    </source>
</evidence>
<evidence type="ECO:0000313" key="11">
    <source>
        <dbReference type="EMBL" id="HHF58256.1"/>
    </source>
</evidence>
<dbReference type="AlphaFoldDB" id="A0A7C5M9V0"/>
<keyword evidence="2" id="KW-0723">Serine/threonine-protein kinase</keyword>
<accession>A0A7C5M9V0</accession>
<dbReference type="PANTHER" id="PTHR24363:SF0">
    <property type="entry name" value="SERINE_THREONINE KINASE LIKE DOMAIN CONTAINING 1"/>
    <property type="match status" value="1"/>
</dbReference>
<proteinExistence type="predicted"/>
<dbReference type="InterPro" id="IPR025874">
    <property type="entry name" value="DZR"/>
</dbReference>
<evidence type="ECO:0000256" key="2">
    <source>
        <dbReference type="ARBA" id="ARBA00022527"/>
    </source>
</evidence>
<name>A0A7C5M9V0_UNCW3</name>
<protein>
    <recommendedName>
        <fullName evidence="1">non-specific serine/threonine protein kinase</fullName>
        <ecNumber evidence="1">2.7.11.1</ecNumber>
    </recommendedName>
</protein>
<dbReference type="InterPro" id="IPR038587">
    <property type="entry name" value="Ribosomal_eL40_sf"/>
</dbReference>
<dbReference type="InterPro" id="IPR017441">
    <property type="entry name" value="Protein_kinase_ATP_BS"/>
</dbReference>
<evidence type="ECO:0000256" key="4">
    <source>
        <dbReference type="ARBA" id="ARBA00022741"/>
    </source>
</evidence>
<gene>
    <name evidence="11" type="ORF">ENL41_02400</name>
</gene>
<dbReference type="Pfam" id="PF00069">
    <property type="entry name" value="Pkinase"/>
    <property type="match status" value="1"/>
</dbReference>
<feature type="non-terminal residue" evidence="11">
    <location>
        <position position="215"/>
    </location>
</feature>
<feature type="domain" description="Protein kinase" evidence="10">
    <location>
        <begin position="62"/>
        <end position="215"/>
    </location>
</feature>
<dbReference type="SMART" id="SM00220">
    <property type="entry name" value="S_TKc"/>
    <property type="match status" value="1"/>
</dbReference>
<dbReference type="Pfam" id="PF12773">
    <property type="entry name" value="DZR"/>
    <property type="match status" value="1"/>
</dbReference>
<dbReference type="PROSITE" id="PS00107">
    <property type="entry name" value="PROTEIN_KINASE_ATP"/>
    <property type="match status" value="1"/>
</dbReference>
<evidence type="ECO:0000256" key="7">
    <source>
        <dbReference type="ARBA" id="ARBA00047899"/>
    </source>
</evidence>
<dbReference type="Gene3D" id="1.10.510.10">
    <property type="entry name" value="Transferase(Phosphotransferase) domain 1"/>
    <property type="match status" value="1"/>
</dbReference>
<dbReference type="PROSITE" id="PS50011">
    <property type="entry name" value="PROTEIN_KINASE_DOM"/>
    <property type="match status" value="1"/>
</dbReference>
<evidence type="ECO:0000259" key="10">
    <source>
        <dbReference type="PROSITE" id="PS50011"/>
    </source>
</evidence>
<evidence type="ECO:0000256" key="9">
    <source>
        <dbReference type="PROSITE-ProRule" id="PRU10141"/>
    </source>
</evidence>
<reference evidence="11" key="1">
    <citation type="journal article" date="2020" name="mSystems">
        <title>Genome- and Community-Level Interaction Insights into Carbon Utilization and Element Cycling Functions of Hydrothermarchaeota in Hydrothermal Sediment.</title>
        <authorList>
            <person name="Zhou Z."/>
            <person name="Liu Y."/>
            <person name="Xu W."/>
            <person name="Pan J."/>
            <person name="Luo Z.H."/>
            <person name="Li M."/>
        </authorList>
    </citation>
    <scope>NUCLEOTIDE SEQUENCE [LARGE SCALE GENOMIC DNA]</scope>
    <source>
        <strain evidence="11">HyVt-94</strain>
    </source>
</reference>
<dbReference type="PROSITE" id="PS00108">
    <property type="entry name" value="PROTEIN_KINASE_ST"/>
    <property type="match status" value="1"/>
</dbReference>
<dbReference type="GO" id="GO:0005524">
    <property type="term" value="F:ATP binding"/>
    <property type="evidence" value="ECO:0007669"/>
    <property type="project" value="UniProtKB-UniRule"/>
</dbReference>
<dbReference type="CDD" id="cd14014">
    <property type="entry name" value="STKc_PknB_like"/>
    <property type="match status" value="1"/>
</dbReference>
<feature type="binding site" evidence="9">
    <location>
        <position position="92"/>
    </location>
    <ligand>
        <name>ATP</name>
        <dbReference type="ChEBI" id="CHEBI:30616"/>
    </ligand>
</feature>
<dbReference type="EC" id="2.7.11.1" evidence="1"/>
<dbReference type="PANTHER" id="PTHR24363">
    <property type="entry name" value="SERINE/THREONINE PROTEIN KINASE"/>
    <property type="match status" value="1"/>
</dbReference>
<dbReference type="SUPFAM" id="SSF56112">
    <property type="entry name" value="Protein kinase-like (PK-like)"/>
    <property type="match status" value="1"/>
</dbReference>
<dbReference type="GO" id="GO:0004674">
    <property type="term" value="F:protein serine/threonine kinase activity"/>
    <property type="evidence" value="ECO:0007669"/>
    <property type="project" value="UniProtKB-KW"/>
</dbReference>
<evidence type="ECO:0000256" key="5">
    <source>
        <dbReference type="ARBA" id="ARBA00022777"/>
    </source>
</evidence>
<keyword evidence="4 9" id="KW-0547">Nucleotide-binding</keyword>
<comment type="catalytic activity">
    <reaction evidence="7">
        <text>L-threonyl-[protein] + ATP = O-phospho-L-threonyl-[protein] + ADP + H(+)</text>
        <dbReference type="Rhea" id="RHEA:46608"/>
        <dbReference type="Rhea" id="RHEA-COMP:11060"/>
        <dbReference type="Rhea" id="RHEA-COMP:11605"/>
        <dbReference type="ChEBI" id="CHEBI:15378"/>
        <dbReference type="ChEBI" id="CHEBI:30013"/>
        <dbReference type="ChEBI" id="CHEBI:30616"/>
        <dbReference type="ChEBI" id="CHEBI:61977"/>
        <dbReference type="ChEBI" id="CHEBI:456216"/>
        <dbReference type="EC" id="2.7.11.1"/>
    </reaction>
</comment>
<keyword evidence="5" id="KW-0418">Kinase</keyword>
<dbReference type="Proteomes" id="UP000886014">
    <property type="component" value="Unassembled WGS sequence"/>
</dbReference>